<organism evidence="2 3">
    <name type="scientific">Vibrio quintilis</name>
    <dbReference type="NCBI Taxonomy" id="1117707"/>
    <lineage>
        <taxon>Bacteria</taxon>
        <taxon>Pseudomonadati</taxon>
        <taxon>Pseudomonadota</taxon>
        <taxon>Gammaproteobacteria</taxon>
        <taxon>Vibrionales</taxon>
        <taxon>Vibrionaceae</taxon>
        <taxon>Vibrio</taxon>
    </lineage>
</organism>
<dbReference type="CDD" id="cd00093">
    <property type="entry name" value="HTH_XRE"/>
    <property type="match status" value="1"/>
</dbReference>
<reference evidence="3" key="1">
    <citation type="submission" date="2016-12" db="EMBL/GenBank/DDBJ databases">
        <authorList>
            <person name="Rodrigo-Torres L."/>
            <person name="Arahal R.D."/>
            <person name="Lucena T."/>
        </authorList>
    </citation>
    <scope>NUCLEOTIDE SEQUENCE [LARGE SCALE GENOMIC DNA]</scope>
</reference>
<dbReference type="STRING" id="1117707.VQ7734_00713"/>
<dbReference type="AlphaFoldDB" id="A0A1M7YQT0"/>
<dbReference type="EMBL" id="FRFG01000010">
    <property type="protein sequence ID" value="SHO54994.1"/>
    <property type="molecule type" value="Genomic_DNA"/>
</dbReference>
<dbReference type="Proteomes" id="UP000184600">
    <property type="component" value="Unassembled WGS sequence"/>
</dbReference>
<accession>A0A1M7YQT0</accession>
<evidence type="ECO:0000313" key="2">
    <source>
        <dbReference type="EMBL" id="SHO54994.1"/>
    </source>
</evidence>
<dbReference type="InterPro" id="IPR010982">
    <property type="entry name" value="Lambda_DNA-bd_dom_sf"/>
</dbReference>
<evidence type="ECO:0000313" key="3">
    <source>
        <dbReference type="Proteomes" id="UP000184600"/>
    </source>
</evidence>
<keyword evidence="3" id="KW-1185">Reference proteome</keyword>
<feature type="domain" description="HTH cro/C1-type" evidence="1">
    <location>
        <begin position="12"/>
        <end position="71"/>
    </location>
</feature>
<dbReference type="RefSeq" id="WP_073579899.1">
    <property type="nucleotide sequence ID" value="NZ_AP024898.1"/>
</dbReference>
<proteinExistence type="predicted"/>
<dbReference type="SMART" id="SM00530">
    <property type="entry name" value="HTH_XRE"/>
    <property type="match status" value="1"/>
</dbReference>
<dbReference type="Pfam" id="PF13560">
    <property type="entry name" value="HTH_31"/>
    <property type="match status" value="1"/>
</dbReference>
<evidence type="ECO:0000259" key="1">
    <source>
        <dbReference type="PROSITE" id="PS50943"/>
    </source>
</evidence>
<dbReference type="SUPFAM" id="SSF47413">
    <property type="entry name" value="lambda repressor-like DNA-binding domains"/>
    <property type="match status" value="1"/>
</dbReference>
<dbReference type="OrthoDB" id="51325at2"/>
<dbReference type="PROSITE" id="PS50943">
    <property type="entry name" value="HTH_CROC1"/>
    <property type="match status" value="1"/>
</dbReference>
<gene>
    <name evidence="2" type="ORF">VQ7734_00713</name>
</gene>
<name>A0A1M7YQT0_9VIBR</name>
<dbReference type="GO" id="GO:0003677">
    <property type="term" value="F:DNA binding"/>
    <property type="evidence" value="ECO:0007669"/>
    <property type="project" value="InterPro"/>
</dbReference>
<dbReference type="Gene3D" id="1.10.260.40">
    <property type="entry name" value="lambda repressor-like DNA-binding domains"/>
    <property type="match status" value="1"/>
</dbReference>
<protein>
    <submittedName>
        <fullName evidence="2">Helix-turn-helix protein</fullName>
    </submittedName>
</protein>
<dbReference type="InterPro" id="IPR001387">
    <property type="entry name" value="Cro/C1-type_HTH"/>
</dbReference>
<sequence length="201" mass="22809">MAHTVLIDSNKLKRLREQRVLSQEGLEQACRETKGCSVSIATIKRAERGRTLSQRTAARLAHFFSVPVDDLIIHETSRTGDLPTDETRKSIVLWFQASAKPLLTKVAQKASRFEPYMYQRTEKTLILAFPCSCPEARLFQLQRTLKQICQPSEEHRALITTGMLVKSSPLQWRMTAQCVEHLTRLTGNIPDGTIAVHRTKP</sequence>